<reference evidence="7 8" key="1">
    <citation type="journal article" date="2011" name="Proc. Natl. Acad. Sci. U.S.A.">
        <title>Evolutionary erosion of yeast sex chromosomes by mating-type switching accidents.</title>
        <authorList>
            <person name="Gordon J.L."/>
            <person name="Armisen D."/>
            <person name="Proux-Wera E."/>
            <person name="Oheigeartaigh S.S."/>
            <person name="Byrne K.P."/>
            <person name="Wolfe K.H."/>
        </authorList>
    </citation>
    <scope>NUCLEOTIDE SEQUENCE [LARGE SCALE GENOMIC DNA]</scope>
    <source>
        <strain evidence="8">ATCC 10597 / BCRC 20456 / CBS 421 / NBRC 0211 / NRRL Y-12639</strain>
    </source>
</reference>
<evidence type="ECO:0000313" key="7">
    <source>
        <dbReference type="EMBL" id="CCD25286.1"/>
    </source>
</evidence>
<dbReference type="STRING" id="1071378.G0WC16"/>
<dbReference type="HOGENOM" id="CLU_096652_3_1_1"/>
<organism evidence="7 8">
    <name type="scientific">Naumovozyma dairenensis (strain ATCC 10597 / BCRC 20456 / CBS 421 / NBRC 0211 / NRRL Y-12639)</name>
    <name type="common">Saccharomyces dairenensis</name>
    <dbReference type="NCBI Taxonomy" id="1071378"/>
    <lineage>
        <taxon>Eukaryota</taxon>
        <taxon>Fungi</taxon>
        <taxon>Dikarya</taxon>
        <taxon>Ascomycota</taxon>
        <taxon>Saccharomycotina</taxon>
        <taxon>Saccharomycetes</taxon>
        <taxon>Saccharomycetales</taxon>
        <taxon>Saccharomycetaceae</taxon>
        <taxon>Naumovozyma</taxon>
    </lineage>
</organism>
<dbReference type="RefSeq" id="XP_003670529.1">
    <property type="nucleotide sequence ID" value="XM_003670481.1"/>
</dbReference>
<evidence type="ECO:0000256" key="5">
    <source>
        <dbReference type="ARBA" id="ARBA00023136"/>
    </source>
</evidence>
<feature type="transmembrane region" description="Helical" evidence="6">
    <location>
        <begin position="58"/>
        <end position="76"/>
    </location>
</feature>
<dbReference type="GeneID" id="11499035"/>
<gene>
    <name evidence="7" type="primary">NDAI0E04690</name>
    <name evidence="7" type="ordered locus">NDAI_0E04690</name>
</gene>
<comment type="subcellular location">
    <subcellularLocation>
        <location evidence="1">Membrane</location>
    </subcellularLocation>
</comment>
<accession>G0WC16</accession>
<dbReference type="eggNOG" id="KOG4267">
    <property type="taxonomic scope" value="Eukaryota"/>
</dbReference>
<dbReference type="Gene3D" id="1.10.10.1740">
    <property type="entry name" value="Transmembrane protein 14-like"/>
    <property type="match status" value="1"/>
</dbReference>
<keyword evidence="5 6" id="KW-0472">Membrane</keyword>
<evidence type="ECO:0000256" key="3">
    <source>
        <dbReference type="ARBA" id="ARBA00022692"/>
    </source>
</evidence>
<protein>
    <submittedName>
        <fullName evidence="7">Uncharacterized protein</fullName>
    </submittedName>
</protein>
<keyword evidence="4 6" id="KW-1133">Transmembrane helix</keyword>
<comment type="similarity">
    <text evidence="2">Belongs to the TMEM14 family.</text>
</comment>
<dbReference type="InterPro" id="IPR044890">
    <property type="entry name" value="TMEM14_sf"/>
</dbReference>
<dbReference type="EMBL" id="HE580271">
    <property type="protein sequence ID" value="CCD25286.1"/>
    <property type="molecule type" value="Genomic_DNA"/>
</dbReference>
<sequence length="105" mass="11562">MDHPAIFLTLVNLSGGMMGYQRKGSLISLLGGTTLSATFARAAYLIRYKIDVAQGISIALYSSLVLFMVGMIRGVSSNFEKQVPIILICFGLLSSLYYFYKSTIY</sequence>
<dbReference type="InterPro" id="IPR005349">
    <property type="entry name" value="TMEM14"/>
</dbReference>
<evidence type="ECO:0000256" key="1">
    <source>
        <dbReference type="ARBA" id="ARBA00004370"/>
    </source>
</evidence>
<feature type="transmembrane region" description="Helical" evidence="6">
    <location>
        <begin position="26"/>
        <end position="46"/>
    </location>
</feature>
<evidence type="ECO:0000256" key="2">
    <source>
        <dbReference type="ARBA" id="ARBA00007590"/>
    </source>
</evidence>
<dbReference type="AlphaFoldDB" id="G0WC16"/>
<name>G0WC16_NAUDC</name>
<dbReference type="Proteomes" id="UP000000689">
    <property type="component" value="Chromosome 5"/>
</dbReference>
<evidence type="ECO:0000313" key="8">
    <source>
        <dbReference type="Proteomes" id="UP000000689"/>
    </source>
</evidence>
<dbReference type="TCDB" id="2.A.126.1.11">
    <property type="family name" value="the fatty acid exporter (fax) family"/>
</dbReference>
<proteinExistence type="inferred from homology"/>
<evidence type="ECO:0000256" key="4">
    <source>
        <dbReference type="ARBA" id="ARBA00022989"/>
    </source>
</evidence>
<dbReference type="GO" id="GO:0016020">
    <property type="term" value="C:membrane"/>
    <property type="evidence" value="ECO:0007669"/>
    <property type="project" value="UniProtKB-SubCell"/>
</dbReference>
<dbReference type="KEGG" id="ndi:NDAI_0E04690"/>
<dbReference type="OrthoDB" id="5620at2759"/>
<dbReference type="Pfam" id="PF03647">
    <property type="entry name" value="Tmemb_14"/>
    <property type="match status" value="1"/>
</dbReference>
<keyword evidence="3 6" id="KW-0812">Transmembrane</keyword>
<feature type="transmembrane region" description="Helical" evidence="6">
    <location>
        <begin position="82"/>
        <end position="100"/>
    </location>
</feature>
<evidence type="ECO:0000256" key="6">
    <source>
        <dbReference type="SAM" id="Phobius"/>
    </source>
</evidence>
<keyword evidence="8" id="KW-1185">Reference proteome</keyword>